<dbReference type="SUPFAM" id="SSF53850">
    <property type="entry name" value="Periplasmic binding protein-like II"/>
    <property type="match status" value="1"/>
</dbReference>
<organism evidence="5 6">
    <name type="scientific">Hohaiivirga grylli</name>
    <dbReference type="NCBI Taxonomy" id="3133970"/>
    <lineage>
        <taxon>Bacteria</taxon>
        <taxon>Pseudomonadati</taxon>
        <taxon>Pseudomonadota</taxon>
        <taxon>Alphaproteobacteria</taxon>
        <taxon>Hyphomicrobiales</taxon>
        <taxon>Methylobacteriaceae</taxon>
        <taxon>Hohaiivirga</taxon>
    </lineage>
</organism>
<protein>
    <submittedName>
        <fullName evidence="5">Molybdate ABC transporter substrate-binding protein</fullName>
    </submittedName>
</protein>
<gene>
    <name evidence="5" type="primary">modA</name>
    <name evidence="5" type="ORF">WJT86_09230</name>
</gene>
<dbReference type="EMBL" id="JBBYXI010000003">
    <property type="protein sequence ID" value="MEN3931238.1"/>
    <property type="molecule type" value="Genomic_DNA"/>
</dbReference>
<evidence type="ECO:0000313" key="6">
    <source>
        <dbReference type="Proteomes" id="UP001418637"/>
    </source>
</evidence>
<sequence>MRQKYRVLSLALGIALAAYFQPAFSLDISPKEEKIVVFAAASMKNALDSANSLWKQREGSDVTVSYAASSTLARQIESGAPADVFISADIDWMDYLLKSNKIKPQSVTQLLGNRLVLIAPQAANLQPTELKSSLDIFRLLLTSHKASNMPAVTPKPGFDISRLLDGKRIAMASPDSVPAGKYGKAAFEKLGLWKDVAPRVAPADNVRAALLLVARGEAVLGVVYQTDATAEKNVSIVSTFPEDSHPAIIYQAGIIASSQHSAAQKYIEFLKSEDVRSRFEAEGFKVLPAKVP</sequence>
<dbReference type="RefSeq" id="WP_346337276.1">
    <property type="nucleotide sequence ID" value="NZ_JBBYXI010000003.1"/>
</dbReference>
<dbReference type="PIRSF" id="PIRSF004846">
    <property type="entry name" value="ModA"/>
    <property type="match status" value="1"/>
</dbReference>
<feature type="chain" id="PRO_5047064482" evidence="4">
    <location>
        <begin position="26"/>
        <end position="292"/>
    </location>
</feature>
<dbReference type="Pfam" id="PF13531">
    <property type="entry name" value="SBP_bac_11"/>
    <property type="match status" value="1"/>
</dbReference>
<comment type="caution">
    <text evidence="5">The sequence shown here is derived from an EMBL/GenBank/DDBJ whole genome shotgun (WGS) entry which is preliminary data.</text>
</comment>
<name>A0ABV0BKW4_9HYPH</name>
<dbReference type="PANTHER" id="PTHR30632">
    <property type="entry name" value="MOLYBDATE-BINDING PERIPLASMIC PROTEIN"/>
    <property type="match status" value="1"/>
</dbReference>
<evidence type="ECO:0000256" key="2">
    <source>
        <dbReference type="ARBA" id="ARBA00022723"/>
    </source>
</evidence>
<dbReference type="PANTHER" id="PTHR30632:SF17">
    <property type="entry name" value="MOLYBDATE-BINDING PROTEIN MODA"/>
    <property type="match status" value="1"/>
</dbReference>
<keyword evidence="2" id="KW-0479">Metal-binding</keyword>
<evidence type="ECO:0000313" key="5">
    <source>
        <dbReference type="EMBL" id="MEN3931238.1"/>
    </source>
</evidence>
<feature type="signal peptide" evidence="4">
    <location>
        <begin position="1"/>
        <end position="25"/>
    </location>
</feature>
<evidence type="ECO:0000256" key="1">
    <source>
        <dbReference type="ARBA" id="ARBA00009175"/>
    </source>
</evidence>
<dbReference type="InterPro" id="IPR050682">
    <property type="entry name" value="ModA/WtpA"/>
</dbReference>
<reference evidence="5 6" key="1">
    <citation type="submission" date="2024-04" db="EMBL/GenBank/DDBJ databases">
        <title>A novel species isolated from cricket.</title>
        <authorList>
            <person name="Wang H.-C."/>
        </authorList>
    </citation>
    <scope>NUCLEOTIDE SEQUENCE [LARGE SCALE GENOMIC DNA]</scope>
    <source>
        <strain evidence="5 6">WL0021</strain>
    </source>
</reference>
<accession>A0ABV0BKW4</accession>
<evidence type="ECO:0000256" key="4">
    <source>
        <dbReference type="SAM" id="SignalP"/>
    </source>
</evidence>
<evidence type="ECO:0000256" key="3">
    <source>
        <dbReference type="ARBA" id="ARBA00022729"/>
    </source>
</evidence>
<keyword evidence="3 4" id="KW-0732">Signal</keyword>
<dbReference type="Gene3D" id="3.40.190.10">
    <property type="entry name" value="Periplasmic binding protein-like II"/>
    <property type="match status" value="2"/>
</dbReference>
<proteinExistence type="inferred from homology"/>
<comment type="similarity">
    <text evidence="1">Belongs to the bacterial solute-binding protein ModA family.</text>
</comment>
<dbReference type="Proteomes" id="UP001418637">
    <property type="component" value="Unassembled WGS sequence"/>
</dbReference>
<dbReference type="InterPro" id="IPR005950">
    <property type="entry name" value="ModA"/>
</dbReference>
<keyword evidence="6" id="KW-1185">Reference proteome</keyword>
<dbReference type="NCBIfam" id="TIGR01256">
    <property type="entry name" value="modA"/>
    <property type="match status" value="2"/>
</dbReference>